<dbReference type="EMBL" id="JAPWGL010000003">
    <property type="protein sequence ID" value="MCZ4224358.1"/>
    <property type="molecule type" value="Genomic_DNA"/>
</dbReference>
<evidence type="ECO:0000256" key="7">
    <source>
        <dbReference type="SAM" id="Phobius"/>
    </source>
</evidence>
<feature type="transmembrane region" description="Helical" evidence="7">
    <location>
        <begin position="265"/>
        <end position="285"/>
    </location>
</feature>
<proteinExistence type="predicted"/>
<protein>
    <submittedName>
        <fullName evidence="8">Glycosyltransferase family 4 protein</fullName>
    </submittedName>
</protein>
<feature type="transmembrane region" description="Helical" evidence="7">
    <location>
        <begin position="43"/>
        <end position="61"/>
    </location>
</feature>
<feature type="transmembrane region" description="Helical" evidence="7">
    <location>
        <begin position="92"/>
        <end position="109"/>
    </location>
</feature>
<feature type="transmembrane region" description="Helical" evidence="7">
    <location>
        <begin position="142"/>
        <end position="160"/>
    </location>
</feature>
<keyword evidence="4 7" id="KW-0812">Transmembrane</keyword>
<feature type="transmembrane region" description="Helical" evidence="7">
    <location>
        <begin position="67"/>
        <end position="85"/>
    </location>
</feature>
<name>A0ABT4KZJ2_9SPHI</name>
<feature type="transmembrane region" description="Helical" evidence="7">
    <location>
        <begin position="6"/>
        <end position="22"/>
    </location>
</feature>
<feature type="transmembrane region" description="Helical" evidence="7">
    <location>
        <begin position="115"/>
        <end position="135"/>
    </location>
</feature>
<feature type="transmembrane region" description="Helical" evidence="7">
    <location>
        <begin position="190"/>
        <end position="212"/>
    </location>
</feature>
<keyword evidence="2" id="KW-1003">Cell membrane</keyword>
<feature type="transmembrane region" description="Helical" evidence="7">
    <location>
        <begin position="291"/>
        <end position="311"/>
    </location>
</feature>
<dbReference type="Proteomes" id="UP001144341">
    <property type="component" value="Unassembled WGS sequence"/>
</dbReference>
<organism evidence="8 9">
    <name type="scientific">Pedobacter rhodius</name>
    <dbReference type="NCBI Taxonomy" id="3004098"/>
    <lineage>
        <taxon>Bacteria</taxon>
        <taxon>Pseudomonadati</taxon>
        <taxon>Bacteroidota</taxon>
        <taxon>Sphingobacteriia</taxon>
        <taxon>Sphingobacteriales</taxon>
        <taxon>Sphingobacteriaceae</taxon>
        <taxon>Pedobacter</taxon>
    </lineage>
</organism>
<comment type="subcellular location">
    <subcellularLocation>
        <location evidence="1">Cell membrane</location>
        <topology evidence="1">Multi-pass membrane protein</topology>
    </subcellularLocation>
</comment>
<feature type="transmembrane region" description="Helical" evidence="7">
    <location>
        <begin position="166"/>
        <end position="183"/>
    </location>
</feature>
<keyword evidence="6 7" id="KW-0472">Membrane</keyword>
<dbReference type="CDD" id="cd06854">
    <property type="entry name" value="GT_WbpL_WbcO_like"/>
    <property type="match status" value="1"/>
</dbReference>
<evidence type="ECO:0000313" key="8">
    <source>
        <dbReference type="EMBL" id="MCZ4224358.1"/>
    </source>
</evidence>
<dbReference type="RefSeq" id="WP_269416130.1">
    <property type="nucleotide sequence ID" value="NZ_JAPWGL010000003.1"/>
</dbReference>
<evidence type="ECO:0000256" key="4">
    <source>
        <dbReference type="ARBA" id="ARBA00022692"/>
    </source>
</evidence>
<dbReference type="PANTHER" id="PTHR22926">
    <property type="entry name" value="PHOSPHO-N-ACETYLMURAMOYL-PENTAPEPTIDE-TRANSFERASE"/>
    <property type="match status" value="1"/>
</dbReference>
<keyword evidence="5 7" id="KW-1133">Transmembrane helix</keyword>
<evidence type="ECO:0000313" key="9">
    <source>
        <dbReference type="Proteomes" id="UP001144341"/>
    </source>
</evidence>
<gene>
    <name evidence="8" type="ORF">O0931_13665</name>
</gene>
<keyword evidence="3" id="KW-0808">Transferase</keyword>
<sequence length="324" mass="37273">MNFTISLILLVVLFFLMLLYIKTAEKFKIIDKPNRRSSHTDHIVRGGGIIFPIAILTQFPIFGFQNFWFVAGLVLISLISFIDDVKPVANRIRLFFHLAAVALLFYQLQVFELQWYFIFLAFFFVIGTINAVNFMDGINGITGGYGLITLISLLYINQTVEFTDSNLILCAIMAVLVFNFFNFRKKAKCFAGDVGSISLAFILVFFLLQLIISTQNITYIMLLLVYGLDVVSTIMFRLIRKENIFEAHRKHFYQFLVNEKKMPHLAVAILYSMVQLGINFCLIRFPFSSLAYLLIILSILGMFIVILRFVFEGYRRLTKNAGID</sequence>
<evidence type="ECO:0000256" key="1">
    <source>
        <dbReference type="ARBA" id="ARBA00004651"/>
    </source>
</evidence>
<evidence type="ECO:0000256" key="3">
    <source>
        <dbReference type="ARBA" id="ARBA00022679"/>
    </source>
</evidence>
<dbReference type="PANTHER" id="PTHR22926:SF3">
    <property type="entry name" value="UNDECAPRENYL-PHOSPHATE ALPHA-N-ACETYLGLUCOSAMINYL 1-PHOSPHATE TRANSFERASE"/>
    <property type="match status" value="1"/>
</dbReference>
<dbReference type="Pfam" id="PF00953">
    <property type="entry name" value="Glycos_transf_4"/>
    <property type="match status" value="1"/>
</dbReference>
<evidence type="ECO:0000256" key="6">
    <source>
        <dbReference type="ARBA" id="ARBA00023136"/>
    </source>
</evidence>
<evidence type="ECO:0000256" key="5">
    <source>
        <dbReference type="ARBA" id="ARBA00022989"/>
    </source>
</evidence>
<feature type="transmembrane region" description="Helical" evidence="7">
    <location>
        <begin position="218"/>
        <end position="239"/>
    </location>
</feature>
<comment type="caution">
    <text evidence="8">The sequence shown here is derived from an EMBL/GenBank/DDBJ whole genome shotgun (WGS) entry which is preliminary data.</text>
</comment>
<keyword evidence="9" id="KW-1185">Reference proteome</keyword>
<accession>A0ABT4KZJ2</accession>
<reference evidence="8" key="1">
    <citation type="submission" date="2022-12" db="EMBL/GenBank/DDBJ databases">
        <title>Genome sequence of SJ11.</title>
        <authorList>
            <person name="Woo H."/>
        </authorList>
    </citation>
    <scope>NUCLEOTIDE SEQUENCE</scope>
    <source>
        <strain evidence="8">SJ11</strain>
    </source>
</reference>
<evidence type="ECO:0000256" key="2">
    <source>
        <dbReference type="ARBA" id="ARBA00022475"/>
    </source>
</evidence>
<dbReference type="InterPro" id="IPR000715">
    <property type="entry name" value="Glycosyl_transferase_4"/>
</dbReference>